<feature type="compositionally biased region" description="Polar residues" evidence="3">
    <location>
        <begin position="8"/>
        <end position="41"/>
    </location>
</feature>
<name>A0A0D7ALW4_9AGAR</name>
<dbReference type="Gene3D" id="3.80.10.10">
    <property type="entry name" value="Ribonuclease Inhibitor"/>
    <property type="match status" value="2"/>
</dbReference>
<dbReference type="PROSITE" id="PS51450">
    <property type="entry name" value="LRR"/>
    <property type="match status" value="2"/>
</dbReference>
<dbReference type="InterPro" id="IPR032675">
    <property type="entry name" value="LRR_dom_sf"/>
</dbReference>
<dbReference type="GO" id="GO:0005737">
    <property type="term" value="C:cytoplasm"/>
    <property type="evidence" value="ECO:0007669"/>
    <property type="project" value="TreeGrafter"/>
</dbReference>
<dbReference type="InterPro" id="IPR001611">
    <property type="entry name" value="Leu-rich_rpt"/>
</dbReference>
<dbReference type="PANTHER" id="PTHR15454:SF56">
    <property type="entry name" value="PROTEIN PHOSPHATASE 1 REGULATORY SUBUNIT 7-RELATED"/>
    <property type="match status" value="1"/>
</dbReference>
<dbReference type="AlphaFoldDB" id="A0A0D7ALW4"/>
<evidence type="ECO:0000256" key="3">
    <source>
        <dbReference type="SAM" id="MobiDB-lite"/>
    </source>
</evidence>
<organism evidence="4 5">
    <name type="scientific">Fistulina hepatica ATCC 64428</name>
    <dbReference type="NCBI Taxonomy" id="1128425"/>
    <lineage>
        <taxon>Eukaryota</taxon>
        <taxon>Fungi</taxon>
        <taxon>Dikarya</taxon>
        <taxon>Basidiomycota</taxon>
        <taxon>Agaricomycotina</taxon>
        <taxon>Agaricomycetes</taxon>
        <taxon>Agaricomycetidae</taxon>
        <taxon>Agaricales</taxon>
        <taxon>Fistulinaceae</taxon>
        <taxon>Fistulina</taxon>
    </lineage>
</organism>
<proteinExistence type="predicted"/>
<accession>A0A0D7ALW4</accession>
<keyword evidence="5" id="KW-1185">Reference proteome</keyword>
<dbReference type="Proteomes" id="UP000054144">
    <property type="component" value="Unassembled WGS sequence"/>
</dbReference>
<keyword evidence="1" id="KW-0433">Leucine-rich repeat</keyword>
<evidence type="ECO:0000256" key="2">
    <source>
        <dbReference type="ARBA" id="ARBA00022737"/>
    </source>
</evidence>
<dbReference type="Pfam" id="PF13516">
    <property type="entry name" value="LRR_6"/>
    <property type="match status" value="1"/>
</dbReference>
<dbReference type="Pfam" id="PF13855">
    <property type="entry name" value="LRR_8"/>
    <property type="match status" value="1"/>
</dbReference>
<dbReference type="SMART" id="SM00369">
    <property type="entry name" value="LRR_TYP"/>
    <property type="match status" value="5"/>
</dbReference>
<evidence type="ECO:0000313" key="4">
    <source>
        <dbReference type="EMBL" id="KIY51768.1"/>
    </source>
</evidence>
<dbReference type="OrthoDB" id="1517790at2759"/>
<dbReference type="EMBL" id="KN881648">
    <property type="protein sequence ID" value="KIY51768.1"/>
    <property type="molecule type" value="Genomic_DNA"/>
</dbReference>
<sequence>MSRIPVSPSRSLNNRSPLKTPSAPTSRPRSRLSPTPTSGRRTPSKARSRANSRVDPNDKPDNIGKVPPVPQLSIKEIIALKRAEAKKAHKPTTPSHGFAGGDSLEDAIPIPAIQEEEDILGRHPVRETIERARTSGSLNLSARSLPCLPSVLFEIHLGVTPEPLKSVPNEPPLPPNAPSRNGKQTSASWFDAKDLEVLKAMNNDIVEIQSEISLFGSLKVVDLHKNKIERLPDSIADLMLLTNLDVSYNALTELPTQIFALPNLTVLNISHNQCTSLPLMSPFNAPGKSPNRNARDDFFSPVIERATSPLPRLTTLNASHNRLEARNVDARLPHALVRFDLSENPLGFGNACVDLLRACGNSKSLKELRLANSFVDDESFPEDLFSGPAFPCLSLLDAEETRLTRVGVERALRCMKQTLDFNFVKMEPAEGVTRVLVGHRVVKEKWEIEVEELARRRGRERAHSTTAASERSAGAPDPAASTLKEKEKEAWEIEAEQGLLTEGGRRRARAAAAAAEARTSESLMLKLKSPSVQSILSSSKYYSSKTLTLILPPSESAQRHTRALSFAPSALSRSASTDDLKIPSPILPLDVISTQAFAPTLLILFAMNRRRDRSFSLSADCEKSPLPRLEELDISGCHLADSVPVSRGDAASTPELLLPLLTDLFPRLQVLNLQENSITSASLTVDALSNLILAAPGRVGLRKLVLQGNHIGSLDGFREIALHFKGNRQVPEWKLEELDLSHNDIQQVPPEMGLLPLDVLLLEGNRFAGPLKRAWEREGTKGLLSYLRTILP</sequence>
<reference evidence="4 5" key="1">
    <citation type="journal article" date="2015" name="Fungal Genet. Biol.">
        <title>Evolution of novel wood decay mechanisms in Agaricales revealed by the genome sequences of Fistulina hepatica and Cylindrobasidium torrendii.</title>
        <authorList>
            <person name="Floudas D."/>
            <person name="Held B.W."/>
            <person name="Riley R."/>
            <person name="Nagy L.G."/>
            <person name="Koehler G."/>
            <person name="Ransdell A.S."/>
            <person name="Younus H."/>
            <person name="Chow J."/>
            <person name="Chiniquy J."/>
            <person name="Lipzen A."/>
            <person name="Tritt A."/>
            <person name="Sun H."/>
            <person name="Haridas S."/>
            <person name="LaButti K."/>
            <person name="Ohm R.A."/>
            <person name="Kues U."/>
            <person name="Blanchette R.A."/>
            <person name="Grigoriev I.V."/>
            <person name="Minto R.E."/>
            <person name="Hibbett D.S."/>
        </authorList>
    </citation>
    <scope>NUCLEOTIDE SEQUENCE [LARGE SCALE GENOMIC DNA]</scope>
    <source>
        <strain evidence="4 5">ATCC 64428</strain>
    </source>
</reference>
<dbReference type="SUPFAM" id="SSF52058">
    <property type="entry name" value="L domain-like"/>
    <property type="match status" value="1"/>
</dbReference>
<feature type="region of interest" description="Disordered" evidence="3">
    <location>
        <begin position="454"/>
        <end position="486"/>
    </location>
</feature>
<gene>
    <name evidence="4" type="ORF">FISHEDRAFT_64082</name>
</gene>
<keyword evidence="2" id="KW-0677">Repeat</keyword>
<evidence type="ECO:0000256" key="1">
    <source>
        <dbReference type="ARBA" id="ARBA00022614"/>
    </source>
</evidence>
<feature type="region of interest" description="Disordered" evidence="3">
    <location>
        <begin position="1"/>
        <end position="69"/>
    </location>
</feature>
<dbReference type="InterPro" id="IPR003591">
    <property type="entry name" value="Leu-rich_rpt_typical-subtyp"/>
</dbReference>
<dbReference type="PANTHER" id="PTHR15454">
    <property type="entry name" value="NISCHARIN RELATED"/>
    <property type="match status" value="1"/>
</dbReference>
<feature type="region of interest" description="Disordered" evidence="3">
    <location>
        <begin position="163"/>
        <end position="186"/>
    </location>
</feature>
<protein>
    <submittedName>
        <fullName evidence="4">L domain-like protein</fullName>
    </submittedName>
</protein>
<dbReference type="SMART" id="SM00364">
    <property type="entry name" value="LRR_BAC"/>
    <property type="match status" value="3"/>
</dbReference>
<evidence type="ECO:0000313" key="5">
    <source>
        <dbReference type="Proteomes" id="UP000054144"/>
    </source>
</evidence>